<name>A0A8G1EGC1_9EURY</name>
<keyword evidence="4" id="KW-0686">Riboflavin biosynthesis</keyword>
<comment type="similarity">
    <text evidence="2">Belongs to the HTP reductase family.</text>
</comment>
<evidence type="ECO:0000256" key="2">
    <source>
        <dbReference type="ARBA" id="ARBA00009723"/>
    </source>
</evidence>
<dbReference type="InterPro" id="IPR024072">
    <property type="entry name" value="DHFR-like_dom_sf"/>
</dbReference>
<dbReference type="InterPro" id="IPR002734">
    <property type="entry name" value="RibDG_C"/>
</dbReference>
<dbReference type="RefSeq" id="WP_220682533.1">
    <property type="nucleotide sequence ID" value="NZ_CP037968.1"/>
</dbReference>
<evidence type="ECO:0000256" key="6">
    <source>
        <dbReference type="ARBA" id="ARBA00023002"/>
    </source>
</evidence>
<evidence type="ECO:0000256" key="7">
    <source>
        <dbReference type="ARBA" id="ARBA00047550"/>
    </source>
</evidence>
<dbReference type="AlphaFoldDB" id="A0A8G1EGC1"/>
<comment type="catalytic activity">
    <reaction evidence="7">
        <text>2,5-diamino-6-(1-D-ribitylamino)pyrimidin-4(3H)-one 5'-phosphate + NAD(+) = 2,5-diamino-6-(1-D-ribosylamino)pyrimidin-4(3H)-one 5'-phosphate + NADH + H(+)</text>
        <dbReference type="Rhea" id="RHEA:27274"/>
        <dbReference type="ChEBI" id="CHEBI:15378"/>
        <dbReference type="ChEBI" id="CHEBI:57540"/>
        <dbReference type="ChEBI" id="CHEBI:57945"/>
        <dbReference type="ChEBI" id="CHEBI:58890"/>
        <dbReference type="ChEBI" id="CHEBI:59545"/>
        <dbReference type="EC" id="1.1.1.302"/>
    </reaction>
</comment>
<reference evidence="11" key="1">
    <citation type="journal article" date="2005" name="Int. J. Syst. Evol. Microbiol.">
        <title>Methanofollis formosanus sp. nov., isolated from a fish pond.</title>
        <authorList>
            <person name="Wu S.Y."/>
            <person name="Chen S.C."/>
            <person name="Lai M.C."/>
        </authorList>
    </citation>
    <scope>NUCLEOTIDE SEQUENCE</scope>
    <source>
        <strain evidence="11">ML15</strain>
    </source>
</reference>
<dbReference type="SUPFAM" id="SSF53597">
    <property type="entry name" value="Dihydrofolate reductase-like"/>
    <property type="match status" value="1"/>
</dbReference>
<evidence type="ECO:0000313" key="11">
    <source>
        <dbReference type="EMBL" id="QYZ78767.1"/>
    </source>
</evidence>
<dbReference type="KEGG" id="mfk:E2N92_04650"/>
<comment type="catalytic activity">
    <reaction evidence="8">
        <text>2,5-diamino-6-(1-D-ribitylamino)pyrimidin-4(3H)-one 5'-phosphate + NADP(+) = 2,5-diamino-6-(1-D-ribosylamino)pyrimidin-4(3H)-one 5'-phosphate + NADPH + H(+)</text>
        <dbReference type="Rhea" id="RHEA:27278"/>
        <dbReference type="ChEBI" id="CHEBI:15378"/>
        <dbReference type="ChEBI" id="CHEBI:57783"/>
        <dbReference type="ChEBI" id="CHEBI:58349"/>
        <dbReference type="ChEBI" id="CHEBI:58890"/>
        <dbReference type="ChEBI" id="CHEBI:59545"/>
        <dbReference type="EC" id="1.1.1.302"/>
    </reaction>
</comment>
<dbReference type="NCBIfam" id="TIGR00227">
    <property type="entry name" value="ribD_Cterm"/>
    <property type="match status" value="1"/>
</dbReference>
<evidence type="ECO:0000256" key="8">
    <source>
        <dbReference type="ARBA" id="ARBA00049020"/>
    </source>
</evidence>
<dbReference type="Pfam" id="PF01872">
    <property type="entry name" value="RibD_C"/>
    <property type="match status" value="1"/>
</dbReference>
<dbReference type="Gene3D" id="3.40.430.10">
    <property type="entry name" value="Dihydrofolate Reductase, subunit A"/>
    <property type="match status" value="1"/>
</dbReference>
<evidence type="ECO:0000256" key="1">
    <source>
        <dbReference type="ARBA" id="ARBA00005104"/>
    </source>
</evidence>
<evidence type="ECO:0000313" key="12">
    <source>
        <dbReference type="Proteomes" id="UP000826709"/>
    </source>
</evidence>
<accession>A0A8G1EGC1</accession>
<dbReference type="GO" id="GO:0009231">
    <property type="term" value="P:riboflavin biosynthetic process"/>
    <property type="evidence" value="ECO:0007669"/>
    <property type="project" value="UniProtKB-UniPathway"/>
</dbReference>
<dbReference type="OrthoDB" id="10178at2157"/>
<dbReference type="UniPathway" id="UPA00275"/>
<keyword evidence="6 11" id="KW-0560">Oxidoreductase</keyword>
<keyword evidence="5" id="KW-0521">NADP</keyword>
<comment type="subunit">
    <text evidence="3">Homodimer.</text>
</comment>
<evidence type="ECO:0000256" key="9">
    <source>
        <dbReference type="NCBIfam" id="TIGR01508"/>
    </source>
</evidence>
<protein>
    <recommendedName>
        <fullName evidence="9">2,5-diamino-6-(ribosylamino)-4(3H)-pyrimidinone 5'-phosphate reductase</fullName>
        <ecNumber evidence="9">1.1.1.302</ecNumber>
    </recommendedName>
</protein>
<dbReference type="InterPro" id="IPR011549">
    <property type="entry name" value="RibD_C"/>
</dbReference>
<dbReference type="InterPro" id="IPR006401">
    <property type="entry name" value="Rib_reduct_arc"/>
</dbReference>
<evidence type="ECO:0000256" key="3">
    <source>
        <dbReference type="ARBA" id="ARBA00011738"/>
    </source>
</evidence>
<gene>
    <name evidence="11" type="ORF">E2N92_04650</name>
</gene>
<reference evidence="11" key="2">
    <citation type="submission" date="2019-03" db="EMBL/GenBank/DDBJ databases">
        <authorList>
            <person name="Chen S.-C."/>
            <person name="Wu S.-Y."/>
            <person name="Lai M.-C."/>
        </authorList>
    </citation>
    <scope>NUCLEOTIDE SEQUENCE</scope>
    <source>
        <strain evidence="11">ML15</strain>
    </source>
</reference>
<evidence type="ECO:0000256" key="5">
    <source>
        <dbReference type="ARBA" id="ARBA00022857"/>
    </source>
</evidence>
<proteinExistence type="inferred from homology"/>
<dbReference type="GO" id="GO:0008703">
    <property type="term" value="F:5-amino-6-(5-phosphoribosylamino)uracil reductase activity"/>
    <property type="evidence" value="ECO:0007669"/>
    <property type="project" value="InterPro"/>
</dbReference>
<evidence type="ECO:0000256" key="4">
    <source>
        <dbReference type="ARBA" id="ARBA00022619"/>
    </source>
</evidence>
<comment type="pathway">
    <text evidence="1">Cofactor biosynthesis; riboflavin biosynthesis.</text>
</comment>
<dbReference type="Proteomes" id="UP000826709">
    <property type="component" value="Chromosome"/>
</dbReference>
<dbReference type="EC" id="1.1.1.302" evidence="9"/>
<dbReference type="EMBL" id="CP037968">
    <property type="protein sequence ID" value="QYZ78767.1"/>
    <property type="molecule type" value="Genomic_DNA"/>
</dbReference>
<evidence type="ECO:0000259" key="10">
    <source>
        <dbReference type="Pfam" id="PF01872"/>
    </source>
</evidence>
<sequence>MRPYIFVNLAMSADGKISTRERRQVKISGADDFKRVDEIKAGADAIMVGIGTVLGDDPSLTVKSPDLKAARRARGEDEHPLRVVVDSMARTPLDADILCKGEGRRIVAVSAAAQAGRVEALREKAEVVVVGEQNTDLTLLMHELAARGVGRLMVEGGGTLIWGLFRAGLVDELITYVGSIVIGGAGAPTPADGEGFAREDEFPRLELAGVERVDDGVLLRWVVKKEVHSAL</sequence>
<dbReference type="NCBIfam" id="TIGR01508">
    <property type="entry name" value="rib_reduct_arch"/>
    <property type="match status" value="1"/>
</dbReference>
<organism evidence="11 12">
    <name type="scientific">Methanofollis formosanus</name>
    <dbReference type="NCBI Taxonomy" id="299308"/>
    <lineage>
        <taxon>Archaea</taxon>
        <taxon>Methanobacteriati</taxon>
        <taxon>Methanobacteriota</taxon>
        <taxon>Stenosarchaea group</taxon>
        <taxon>Methanomicrobia</taxon>
        <taxon>Methanomicrobiales</taxon>
        <taxon>Methanomicrobiaceae</taxon>
        <taxon>Methanofollis</taxon>
    </lineage>
</organism>
<dbReference type="InterPro" id="IPR050765">
    <property type="entry name" value="Riboflavin_Biosynth_HTPR"/>
</dbReference>
<keyword evidence="12" id="KW-1185">Reference proteome</keyword>
<dbReference type="PANTHER" id="PTHR38011">
    <property type="entry name" value="DIHYDROFOLATE REDUCTASE FAMILY PROTEIN (AFU_ORTHOLOGUE AFUA_8G06820)"/>
    <property type="match status" value="1"/>
</dbReference>
<dbReference type="GO" id="GO:0050661">
    <property type="term" value="F:NADP binding"/>
    <property type="evidence" value="ECO:0007669"/>
    <property type="project" value="InterPro"/>
</dbReference>
<feature type="domain" description="Bacterial bifunctional deaminase-reductase C-terminal" evidence="10">
    <location>
        <begin position="3"/>
        <end position="219"/>
    </location>
</feature>
<dbReference type="PANTHER" id="PTHR38011:SF7">
    <property type="entry name" value="2,5-DIAMINO-6-RIBOSYLAMINO-4(3H)-PYRIMIDINONE 5'-PHOSPHATE REDUCTASE"/>
    <property type="match status" value="1"/>
</dbReference>